<reference evidence="2" key="2">
    <citation type="submission" date="2021-01" db="UniProtKB">
        <authorList>
            <consortium name="EnsemblMetazoa"/>
        </authorList>
    </citation>
    <scope>IDENTIFICATION</scope>
</reference>
<proteinExistence type="predicted"/>
<dbReference type="EnsemblMetazoa" id="XM_030981743">
    <property type="protein sequence ID" value="XP_030837603"/>
    <property type="gene ID" value="LOC115922600"/>
</dbReference>
<accession>A0A7M7SX23</accession>
<evidence type="ECO:0000313" key="3">
    <source>
        <dbReference type="Proteomes" id="UP000007110"/>
    </source>
</evidence>
<dbReference type="InParanoid" id="A0A7M7SX23"/>
<reference evidence="3" key="1">
    <citation type="submission" date="2015-02" db="EMBL/GenBank/DDBJ databases">
        <title>Genome sequencing for Strongylocentrotus purpuratus.</title>
        <authorList>
            <person name="Murali S."/>
            <person name="Liu Y."/>
            <person name="Vee V."/>
            <person name="English A."/>
            <person name="Wang M."/>
            <person name="Skinner E."/>
            <person name="Han Y."/>
            <person name="Muzny D.M."/>
            <person name="Worley K.C."/>
            <person name="Gibbs R.A."/>
        </authorList>
    </citation>
    <scope>NUCLEOTIDE SEQUENCE</scope>
</reference>
<dbReference type="RefSeq" id="XP_030837603.1">
    <property type="nucleotide sequence ID" value="XM_030981743.1"/>
</dbReference>
<dbReference type="OMA" id="IRESHHG"/>
<dbReference type="Proteomes" id="UP000007110">
    <property type="component" value="Unassembled WGS sequence"/>
</dbReference>
<feature type="domain" description="Reverse transcriptase" evidence="1">
    <location>
        <begin position="28"/>
        <end position="152"/>
    </location>
</feature>
<dbReference type="PANTHER" id="PTHR33332">
    <property type="entry name" value="REVERSE TRANSCRIPTASE DOMAIN-CONTAINING PROTEIN"/>
    <property type="match status" value="1"/>
</dbReference>
<sequence length="169" mass="19297">MSQIVNSSITSGVFPDKLKEAIIFPVLKKSSLDHEVMKNYRPVSNIAFMSKVLELAVSTRLSSYLGDHDLREQFQSAYKPSHSTETALLRVKQDILQQIDQKRGVLLVLLDLSAAFDTIDHSILLSRLQTEYGIKETALQWFTSYLTGRSSRVSFHDVHPTCWRYHQTP</sequence>
<dbReference type="OrthoDB" id="10060997at2759"/>
<evidence type="ECO:0000259" key="1">
    <source>
        <dbReference type="Pfam" id="PF00078"/>
    </source>
</evidence>
<dbReference type="Pfam" id="PF00078">
    <property type="entry name" value="RVT_1"/>
    <property type="match status" value="1"/>
</dbReference>
<organism evidence="2 3">
    <name type="scientific">Strongylocentrotus purpuratus</name>
    <name type="common">Purple sea urchin</name>
    <dbReference type="NCBI Taxonomy" id="7668"/>
    <lineage>
        <taxon>Eukaryota</taxon>
        <taxon>Metazoa</taxon>
        <taxon>Echinodermata</taxon>
        <taxon>Eleutherozoa</taxon>
        <taxon>Echinozoa</taxon>
        <taxon>Echinoidea</taxon>
        <taxon>Euechinoidea</taxon>
        <taxon>Echinacea</taxon>
        <taxon>Camarodonta</taxon>
        <taxon>Echinidea</taxon>
        <taxon>Strongylocentrotidae</taxon>
        <taxon>Strongylocentrotus</taxon>
    </lineage>
</organism>
<dbReference type="KEGG" id="spu:115922600"/>
<dbReference type="InterPro" id="IPR000477">
    <property type="entry name" value="RT_dom"/>
</dbReference>
<dbReference type="GeneID" id="115922600"/>
<keyword evidence="3" id="KW-1185">Reference proteome</keyword>
<evidence type="ECO:0000313" key="2">
    <source>
        <dbReference type="EnsemblMetazoa" id="XP_030837603"/>
    </source>
</evidence>
<dbReference type="AlphaFoldDB" id="A0A7M7SX23"/>
<protein>
    <recommendedName>
        <fullName evidence="1">Reverse transcriptase domain-containing protein</fullName>
    </recommendedName>
</protein>
<name>A0A7M7SX23_STRPU</name>